<dbReference type="Gramene" id="GBG63222">
    <property type="protein sequence ID" value="GBG63222"/>
    <property type="gene ID" value="CBR_g36991"/>
</dbReference>
<reference evidence="2 3" key="1">
    <citation type="journal article" date="2018" name="Cell">
        <title>The Chara Genome: Secondary Complexity and Implications for Plant Terrestrialization.</title>
        <authorList>
            <person name="Nishiyama T."/>
            <person name="Sakayama H."/>
            <person name="Vries J.D."/>
            <person name="Buschmann H."/>
            <person name="Saint-Marcoux D."/>
            <person name="Ullrich K.K."/>
            <person name="Haas F.B."/>
            <person name="Vanderstraeten L."/>
            <person name="Becker D."/>
            <person name="Lang D."/>
            <person name="Vosolsobe S."/>
            <person name="Rombauts S."/>
            <person name="Wilhelmsson P.K.I."/>
            <person name="Janitza P."/>
            <person name="Kern R."/>
            <person name="Heyl A."/>
            <person name="Rumpler F."/>
            <person name="Villalobos L.I.A.C."/>
            <person name="Clay J.M."/>
            <person name="Skokan R."/>
            <person name="Toyoda A."/>
            <person name="Suzuki Y."/>
            <person name="Kagoshima H."/>
            <person name="Schijlen E."/>
            <person name="Tajeshwar N."/>
            <person name="Catarino B."/>
            <person name="Hetherington A.J."/>
            <person name="Saltykova A."/>
            <person name="Bonnot C."/>
            <person name="Breuninger H."/>
            <person name="Symeonidi A."/>
            <person name="Radhakrishnan G.V."/>
            <person name="Van Nieuwerburgh F."/>
            <person name="Deforce D."/>
            <person name="Chang C."/>
            <person name="Karol K.G."/>
            <person name="Hedrich R."/>
            <person name="Ulvskov P."/>
            <person name="Glockner G."/>
            <person name="Delwiche C.F."/>
            <person name="Petrasek J."/>
            <person name="Van de Peer Y."/>
            <person name="Friml J."/>
            <person name="Beilby M."/>
            <person name="Dolan L."/>
            <person name="Kohara Y."/>
            <person name="Sugano S."/>
            <person name="Fujiyama A."/>
            <person name="Delaux P.-M."/>
            <person name="Quint M."/>
            <person name="TheiBen G."/>
            <person name="Hagemann M."/>
            <person name="Harholt J."/>
            <person name="Dunand C."/>
            <person name="Zachgo S."/>
            <person name="Langdale J."/>
            <person name="Maumus F."/>
            <person name="Straeten D.V.D."/>
            <person name="Gould S.B."/>
            <person name="Rensing S.A."/>
        </authorList>
    </citation>
    <scope>NUCLEOTIDE SEQUENCE [LARGE SCALE GENOMIC DNA]</scope>
    <source>
        <strain evidence="2 3">S276</strain>
    </source>
</reference>
<dbReference type="EMBL" id="BFEA01000036">
    <property type="protein sequence ID" value="GBG63222.1"/>
    <property type="molecule type" value="Genomic_DNA"/>
</dbReference>
<accession>A0A388JZL1</accession>
<dbReference type="AlphaFoldDB" id="A0A388JZL1"/>
<name>A0A388JZL1_CHABU</name>
<gene>
    <name evidence="2" type="ORF">CBR_g36991</name>
</gene>
<dbReference type="Proteomes" id="UP000265515">
    <property type="component" value="Unassembled WGS sequence"/>
</dbReference>
<feature type="region of interest" description="Disordered" evidence="1">
    <location>
        <begin position="122"/>
        <end position="177"/>
    </location>
</feature>
<proteinExistence type="predicted"/>
<organism evidence="2 3">
    <name type="scientific">Chara braunii</name>
    <name type="common">Braun's stonewort</name>
    <dbReference type="NCBI Taxonomy" id="69332"/>
    <lineage>
        <taxon>Eukaryota</taxon>
        <taxon>Viridiplantae</taxon>
        <taxon>Streptophyta</taxon>
        <taxon>Charophyceae</taxon>
        <taxon>Charales</taxon>
        <taxon>Characeae</taxon>
        <taxon>Chara</taxon>
    </lineage>
</organism>
<keyword evidence="3" id="KW-1185">Reference proteome</keyword>
<evidence type="ECO:0000313" key="2">
    <source>
        <dbReference type="EMBL" id="GBG63222.1"/>
    </source>
</evidence>
<sequence>MKIVSVETEDARDKITEMAVMSGNRAVARYDATIVMSRGTMLTSARSQDDSAILDHRPRQILGATEAKASKFEEVNKHLDVKVALRVGELREDVREDVRLEIRDVINELCRTVARGKQKVIPLSGSDQESGASGSDTEEISERTRKLCITEKRKQGPEPVFEGSPPMEQPPKRMPRRVTKPAKLTECLTRAKAKRQENMPAPKKTPPSIRKRSDAARLGMVKRLKFEKKIMKDLKGLDALVLQNICRDEGIPYGGKFESIFDIAAHRAQLAYGPESDEAESTELDDVSADVVEVTIESTEG</sequence>
<feature type="compositionally biased region" description="Basic and acidic residues" evidence="1">
    <location>
        <begin position="140"/>
        <end position="156"/>
    </location>
</feature>
<feature type="region of interest" description="Disordered" evidence="1">
    <location>
        <begin position="193"/>
        <end position="212"/>
    </location>
</feature>
<feature type="compositionally biased region" description="Polar residues" evidence="1">
    <location>
        <begin position="125"/>
        <end position="135"/>
    </location>
</feature>
<evidence type="ECO:0000313" key="3">
    <source>
        <dbReference type="Proteomes" id="UP000265515"/>
    </source>
</evidence>
<comment type="caution">
    <text evidence="2">The sequence shown here is derived from an EMBL/GenBank/DDBJ whole genome shotgun (WGS) entry which is preliminary data.</text>
</comment>
<evidence type="ECO:0000256" key="1">
    <source>
        <dbReference type="SAM" id="MobiDB-lite"/>
    </source>
</evidence>
<protein>
    <submittedName>
        <fullName evidence="2">Uncharacterized protein</fullName>
    </submittedName>
</protein>